<dbReference type="AlphaFoldDB" id="A0A6B3NEB1"/>
<accession>A0A6B3NEB1</accession>
<reference evidence="3" key="1">
    <citation type="submission" date="2019-11" db="EMBL/GenBank/DDBJ databases">
        <title>Genomic insights into an expanded diversity of filamentous marine cyanobacteria reveals the extraordinary biosynthetic potential of Moorea and Okeania.</title>
        <authorList>
            <person name="Ferreira Leao T."/>
            <person name="Wang M."/>
            <person name="Moss N."/>
            <person name="Da Silva R."/>
            <person name="Sanders J."/>
            <person name="Nurk S."/>
            <person name="Gurevich A."/>
            <person name="Humphrey G."/>
            <person name="Reher R."/>
            <person name="Zhu Q."/>
            <person name="Belda-Ferre P."/>
            <person name="Glukhov E."/>
            <person name="Rex R."/>
            <person name="Dorrestein P.C."/>
            <person name="Knight R."/>
            <person name="Pevzner P."/>
            <person name="Gerwick W.H."/>
            <person name="Gerwick L."/>
        </authorList>
    </citation>
    <scope>NUCLEOTIDE SEQUENCE</scope>
    <source>
        <strain evidence="3">SIO1C4</strain>
    </source>
</reference>
<keyword evidence="2" id="KW-0472">Membrane</keyword>
<feature type="transmembrane region" description="Helical" evidence="2">
    <location>
        <begin position="265"/>
        <end position="294"/>
    </location>
</feature>
<protein>
    <recommendedName>
        <fullName evidence="4">DUF975 family protein</fullName>
    </recommendedName>
</protein>
<feature type="transmembrane region" description="Helical" evidence="2">
    <location>
        <begin position="195"/>
        <end position="218"/>
    </location>
</feature>
<name>A0A6B3NEB1_9CYAN</name>
<dbReference type="EMBL" id="JAAHFQ010000156">
    <property type="protein sequence ID" value="NER27981.1"/>
    <property type="molecule type" value="Genomic_DNA"/>
</dbReference>
<feature type="region of interest" description="Disordered" evidence="1">
    <location>
        <begin position="64"/>
        <end position="121"/>
    </location>
</feature>
<dbReference type="InterPro" id="IPR010380">
    <property type="entry name" value="DUF975"/>
</dbReference>
<feature type="compositionally biased region" description="Basic and acidic residues" evidence="1">
    <location>
        <begin position="64"/>
        <end position="74"/>
    </location>
</feature>
<gene>
    <name evidence="3" type="ORF">F6J89_10165</name>
</gene>
<evidence type="ECO:0008006" key="4">
    <source>
        <dbReference type="Google" id="ProtNLM"/>
    </source>
</evidence>
<keyword evidence="2" id="KW-1133">Transmembrane helix</keyword>
<feature type="transmembrane region" description="Helical" evidence="2">
    <location>
        <begin position="315"/>
        <end position="346"/>
    </location>
</feature>
<evidence type="ECO:0000313" key="3">
    <source>
        <dbReference type="EMBL" id="NER27981.1"/>
    </source>
</evidence>
<feature type="compositionally biased region" description="Polar residues" evidence="1">
    <location>
        <begin position="97"/>
        <end position="114"/>
    </location>
</feature>
<keyword evidence="2" id="KW-0812">Transmembrane</keyword>
<comment type="caution">
    <text evidence="3">The sequence shown here is derived from an EMBL/GenBank/DDBJ whole genome shotgun (WGS) entry which is preliminary data.</text>
</comment>
<feature type="transmembrane region" description="Helical" evidence="2">
    <location>
        <begin position="169"/>
        <end position="189"/>
    </location>
</feature>
<dbReference type="PANTHER" id="PTHR40076:SF1">
    <property type="entry name" value="MEMBRANE PROTEIN"/>
    <property type="match status" value="1"/>
</dbReference>
<organism evidence="3">
    <name type="scientific">Symploca sp. SIO1C4</name>
    <dbReference type="NCBI Taxonomy" id="2607765"/>
    <lineage>
        <taxon>Bacteria</taxon>
        <taxon>Bacillati</taxon>
        <taxon>Cyanobacteriota</taxon>
        <taxon>Cyanophyceae</taxon>
        <taxon>Coleofasciculales</taxon>
        <taxon>Coleofasciculaceae</taxon>
        <taxon>Symploca</taxon>
    </lineage>
</organism>
<sequence length="366" mass="42122">MSILLESAQLPNQEALVAFIRKGMIGLAVESIRSVKVYGCQLGINSPIWHQTIELEPRHISSNDSKAEEFNTRRDIKHRKANYSKHNHQIDGRPEDSTSSNPAPISSKNTTSAQPKEGSILKKSNGAVKTKTYKSKTGHNNLEKLIDEGYLFRVIQYLGQGWKIFTKNWLHFLVFTFICGFIFIIIELIDKGTSIASQIIIDPLMYAGYYHVSFKIITQQQTKFVDFFTGLDKREFCQIMYSSLLIKITFILVAILLLFAYNLGWFFLIIFGLLTIPISLYFIISYVWIIPLILTRKMRFWSAMETSRKIITKRWFYFFLLFFILILINFCGLIMLGIGVIVTIPWSHCSIAAAYNDIIGIQNTDY</sequence>
<feature type="transmembrane region" description="Helical" evidence="2">
    <location>
        <begin position="239"/>
        <end position="259"/>
    </location>
</feature>
<proteinExistence type="predicted"/>
<feature type="compositionally biased region" description="Basic residues" evidence="1">
    <location>
        <begin position="75"/>
        <end position="87"/>
    </location>
</feature>
<dbReference type="PANTHER" id="PTHR40076">
    <property type="entry name" value="MEMBRANE PROTEIN-RELATED"/>
    <property type="match status" value="1"/>
</dbReference>
<evidence type="ECO:0000256" key="1">
    <source>
        <dbReference type="SAM" id="MobiDB-lite"/>
    </source>
</evidence>
<evidence type="ECO:0000256" key="2">
    <source>
        <dbReference type="SAM" id="Phobius"/>
    </source>
</evidence>